<evidence type="ECO:0000313" key="12">
    <source>
        <dbReference type="Proteomes" id="UP000095454"/>
    </source>
</evidence>
<keyword evidence="3" id="KW-0548">Nucleotidyltransferase</keyword>
<keyword evidence="4" id="KW-0479">Metal-binding</keyword>
<evidence type="ECO:0000256" key="6">
    <source>
        <dbReference type="ARBA" id="ARBA00022918"/>
    </source>
</evidence>
<protein>
    <recommendedName>
        <fullName evidence="1">RNA-directed DNA polymerase</fullName>
        <ecNumber evidence="1">2.7.7.49</ecNumber>
    </recommendedName>
</protein>
<dbReference type="PROSITE" id="PS50878">
    <property type="entry name" value="RT_POL"/>
    <property type="match status" value="1"/>
</dbReference>
<gene>
    <name evidence="11" type="ORF">ERS852514_00154</name>
</gene>
<dbReference type="CDD" id="cd03487">
    <property type="entry name" value="RT_Bac_retron_II"/>
    <property type="match status" value="1"/>
</dbReference>
<dbReference type="PANTHER" id="PTHR34047:SF7">
    <property type="entry name" value="RNA-DIRECTED DNA POLYMERASE"/>
    <property type="match status" value="1"/>
</dbReference>
<dbReference type="Pfam" id="PF13365">
    <property type="entry name" value="Trypsin_2"/>
    <property type="match status" value="1"/>
</dbReference>
<keyword evidence="5" id="KW-0460">Magnesium</keyword>
<evidence type="ECO:0000256" key="2">
    <source>
        <dbReference type="ARBA" id="ARBA00022679"/>
    </source>
</evidence>
<dbReference type="InterPro" id="IPR000477">
    <property type="entry name" value="RT_dom"/>
</dbReference>
<dbReference type="PANTHER" id="PTHR34047">
    <property type="entry name" value="NUCLEAR INTRON MATURASE 1, MITOCHONDRIAL-RELATED"/>
    <property type="match status" value="1"/>
</dbReference>
<evidence type="ECO:0000256" key="1">
    <source>
        <dbReference type="ARBA" id="ARBA00012493"/>
    </source>
</evidence>
<keyword evidence="2" id="KW-0808">Transferase</keyword>
<evidence type="ECO:0000256" key="7">
    <source>
        <dbReference type="ARBA" id="ARBA00023118"/>
    </source>
</evidence>
<dbReference type="EMBL" id="CZAQ01000001">
    <property type="protein sequence ID" value="CUO80639.1"/>
    <property type="molecule type" value="Genomic_DNA"/>
</dbReference>
<evidence type="ECO:0000256" key="3">
    <source>
        <dbReference type="ARBA" id="ARBA00022695"/>
    </source>
</evidence>
<keyword evidence="6 11" id="KW-0695">RNA-directed DNA polymerase</keyword>
<dbReference type="PRINTS" id="PR00866">
    <property type="entry name" value="RNADNAPOLMS"/>
</dbReference>
<dbReference type="InterPro" id="IPR000123">
    <property type="entry name" value="Reverse_transcriptase_msDNA"/>
</dbReference>
<evidence type="ECO:0000256" key="9">
    <source>
        <dbReference type="ARBA" id="ARBA00048173"/>
    </source>
</evidence>
<dbReference type="GO" id="GO:0003723">
    <property type="term" value="F:RNA binding"/>
    <property type="evidence" value="ECO:0007669"/>
    <property type="project" value="InterPro"/>
</dbReference>
<sequence length="541" mass="61091">MLNELQSKTDLAGFLGLSIEKLDFFVNSSSMYDLYRNKLIPKRNGGYRELLIPRSDLKKVQRIIAKELEKSYNPLPCVHGFVKGRSIQTNAETHIGSQVIAGIDIKDFFPSISSKRVYGLLVSKKLGLTPEVAFCISRLVATPKGLPQGAPSSPLISNMICLGMDKQLMHLSHEYHYQYTRYADDLTFSFKSSFYFYRHFCSEEKLRLPNKIRNAITDFHGTESFEINEDKSFYSCSFSRQLVTGVVCNQKTNIKREQYRRLRSTLHRLSNSDIEGAMGCYYGKSIAKLTDAERGIFQAALRGSLNFYKSLIKNPWTSGPLLRLGSLYNKTKPEDTPVFPVALQQDSLLYLEGEDDKETPFEGLGFYLTGYGLVTAWHVICDAVSHDMERREIKVSSSDKTPLAKFKFSKSIVQDNKRDAVILREVPQEILKKIPKLPAVMDLPVKGDKISAYQQHFSESRFSLELHSGDLLRVGDPSEEGTLCYTNCSFQHGMSGGPVFNDLGQVIGIVHTATEQGKLGSFLPLRDCIRSSDAYGEWQVF</sequence>
<evidence type="ECO:0000256" key="5">
    <source>
        <dbReference type="ARBA" id="ARBA00022842"/>
    </source>
</evidence>
<organism evidence="11 12">
    <name type="scientific">Collinsella aerofaciens</name>
    <dbReference type="NCBI Taxonomy" id="74426"/>
    <lineage>
        <taxon>Bacteria</taxon>
        <taxon>Bacillati</taxon>
        <taxon>Actinomycetota</taxon>
        <taxon>Coriobacteriia</taxon>
        <taxon>Coriobacteriales</taxon>
        <taxon>Coriobacteriaceae</taxon>
        <taxon>Collinsella</taxon>
    </lineage>
</organism>
<accession>A0A174I6E4</accession>
<dbReference type="AlphaFoldDB" id="A0A174I6E4"/>
<dbReference type="GO" id="GO:0046872">
    <property type="term" value="F:metal ion binding"/>
    <property type="evidence" value="ECO:0007669"/>
    <property type="project" value="UniProtKB-KW"/>
</dbReference>
<proteinExistence type="inferred from homology"/>
<feature type="domain" description="Reverse transcriptase" evidence="10">
    <location>
        <begin position="21"/>
        <end position="248"/>
    </location>
</feature>
<dbReference type="Proteomes" id="UP000095454">
    <property type="component" value="Unassembled WGS sequence"/>
</dbReference>
<dbReference type="InterPro" id="IPR051083">
    <property type="entry name" value="GrpII_Intron_Splice-Mob/Def"/>
</dbReference>
<dbReference type="SUPFAM" id="SSF56672">
    <property type="entry name" value="DNA/RNA polymerases"/>
    <property type="match status" value="1"/>
</dbReference>
<keyword evidence="7" id="KW-0051">Antiviral defense</keyword>
<reference evidence="11 12" key="1">
    <citation type="submission" date="2015-09" db="EMBL/GenBank/DDBJ databases">
        <authorList>
            <consortium name="Pathogen Informatics"/>
        </authorList>
    </citation>
    <scope>NUCLEOTIDE SEQUENCE [LARGE SCALE GENOMIC DNA]</scope>
    <source>
        <strain evidence="11 12">2789STDY5834902</strain>
    </source>
</reference>
<dbReference type="InterPro" id="IPR009003">
    <property type="entry name" value="Peptidase_S1_PA"/>
</dbReference>
<dbReference type="EC" id="2.7.7.49" evidence="1"/>
<dbReference type="RefSeq" id="WP_055250178.1">
    <property type="nucleotide sequence ID" value="NZ_CABIXX010000001.1"/>
</dbReference>
<evidence type="ECO:0000259" key="10">
    <source>
        <dbReference type="PROSITE" id="PS50878"/>
    </source>
</evidence>
<dbReference type="Pfam" id="PF00078">
    <property type="entry name" value="RVT_1"/>
    <property type="match status" value="1"/>
</dbReference>
<dbReference type="GO" id="GO:0051607">
    <property type="term" value="P:defense response to virus"/>
    <property type="evidence" value="ECO:0007669"/>
    <property type="project" value="UniProtKB-KW"/>
</dbReference>
<evidence type="ECO:0000256" key="8">
    <source>
        <dbReference type="ARBA" id="ARBA00034120"/>
    </source>
</evidence>
<dbReference type="InterPro" id="IPR043502">
    <property type="entry name" value="DNA/RNA_pol_sf"/>
</dbReference>
<dbReference type="Gene3D" id="2.40.10.120">
    <property type="match status" value="1"/>
</dbReference>
<evidence type="ECO:0000256" key="4">
    <source>
        <dbReference type="ARBA" id="ARBA00022723"/>
    </source>
</evidence>
<dbReference type="SUPFAM" id="SSF50494">
    <property type="entry name" value="Trypsin-like serine proteases"/>
    <property type="match status" value="1"/>
</dbReference>
<comment type="catalytic activity">
    <reaction evidence="9">
        <text>DNA(n) + a 2'-deoxyribonucleoside 5'-triphosphate = DNA(n+1) + diphosphate</text>
        <dbReference type="Rhea" id="RHEA:22508"/>
        <dbReference type="Rhea" id="RHEA-COMP:17339"/>
        <dbReference type="Rhea" id="RHEA-COMP:17340"/>
        <dbReference type="ChEBI" id="CHEBI:33019"/>
        <dbReference type="ChEBI" id="CHEBI:61560"/>
        <dbReference type="ChEBI" id="CHEBI:173112"/>
        <dbReference type="EC" id="2.7.7.49"/>
    </reaction>
</comment>
<name>A0A174I6E4_9ACTN</name>
<evidence type="ECO:0000313" key="11">
    <source>
        <dbReference type="EMBL" id="CUO80639.1"/>
    </source>
</evidence>
<dbReference type="GO" id="GO:0003964">
    <property type="term" value="F:RNA-directed DNA polymerase activity"/>
    <property type="evidence" value="ECO:0007669"/>
    <property type="project" value="UniProtKB-KW"/>
</dbReference>
<comment type="similarity">
    <text evidence="8">Belongs to the bacterial reverse transcriptase family.</text>
</comment>